<evidence type="ECO:0000256" key="1">
    <source>
        <dbReference type="SAM" id="MobiDB-lite"/>
    </source>
</evidence>
<accession>A0AAD6XYT3</accession>
<keyword evidence="4" id="KW-1185">Reference proteome</keyword>
<comment type="caution">
    <text evidence="3">The sequence shown here is derived from an EMBL/GenBank/DDBJ whole genome shotgun (WGS) entry which is preliminary data.</text>
</comment>
<dbReference type="AlphaFoldDB" id="A0AAD6XYT3"/>
<feature type="signal peptide" evidence="2">
    <location>
        <begin position="1"/>
        <end position="27"/>
    </location>
</feature>
<evidence type="ECO:0000256" key="2">
    <source>
        <dbReference type="SAM" id="SignalP"/>
    </source>
</evidence>
<sequence>MPSFGSRTCGLFKHIFMWFARMTAALARRPAANELPLYTLDPDAAYHIGETLSVPEDAAESERLVLSRPWQRGHGLHRHADEVASERRSSTLSSEACNSQLDTSKAGEFASLFSVSPVLLSQSPVASITSTPLVHMSPPTTLQSPDVCTSLLNPVHDFGGPATTPVAAIGELGKRRGFKGAPLITPDTAKKSSISFLSLSSAFSPKFPISPRPSPSTPRTPLSTVTNRIRSSTARSPAKPSAKPSAMKTEPPIPQQLQHSYDLGDPFSVIGASFFIPQTISATVPLRNLESLDVYRATTPRTALFRAHKNKAFEGASRRSCKGETNIYDLMVYNFQPKAKSSKSKVAFPRSHASFPFTMACLPFLSAEPRVCLPRYIRQNSDNLDDNPPYPVPFDFCRNLRPLRFLDSQQALVNIRPEHKAVSCTPPSDNSSSRYCSDTLTTASALSTRRPSSALDDLLALLDVGVGSSNRRLDNGGEL</sequence>
<evidence type="ECO:0000313" key="3">
    <source>
        <dbReference type="EMBL" id="KAJ7097892.1"/>
    </source>
</evidence>
<name>A0AAD6XYT3_9AGAR</name>
<reference evidence="3" key="1">
    <citation type="submission" date="2023-03" db="EMBL/GenBank/DDBJ databases">
        <title>Massive genome expansion in bonnet fungi (Mycena s.s.) driven by repeated elements and novel gene families across ecological guilds.</title>
        <authorList>
            <consortium name="Lawrence Berkeley National Laboratory"/>
            <person name="Harder C.B."/>
            <person name="Miyauchi S."/>
            <person name="Viragh M."/>
            <person name="Kuo A."/>
            <person name="Thoen E."/>
            <person name="Andreopoulos B."/>
            <person name="Lu D."/>
            <person name="Skrede I."/>
            <person name="Drula E."/>
            <person name="Henrissat B."/>
            <person name="Morin E."/>
            <person name="Kohler A."/>
            <person name="Barry K."/>
            <person name="LaButti K."/>
            <person name="Morin E."/>
            <person name="Salamov A."/>
            <person name="Lipzen A."/>
            <person name="Mereny Z."/>
            <person name="Hegedus B."/>
            <person name="Baldrian P."/>
            <person name="Stursova M."/>
            <person name="Weitz H."/>
            <person name="Taylor A."/>
            <person name="Grigoriev I.V."/>
            <person name="Nagy L.G."/>
            <person name="Martin F."/>
            <person name="Kauserud H."/>
        </authorList>
    </citation>
    <scope>NUCLEOTIDE SEQUENCE</scope>
    <source>
        <strain evidence="3">CBHHK173m</strain>
    </source>
</reference>
<keyword evidence="2" id="KW-0732">Signal</keyword>
<organism evidence="3 4">
    <name type="scientific">Mycena belliarum</name>
    <dbReference type="NCBI Taxonomy" id="1033014"/>
    <lineage>
        <taxon>Eukaryota</taxon>
        <taxon>Fungi</taxon>
        <taxon>Dikarya</taxon>
        <taxon>Basidiomycota</taxon>
        <taxon>Agaricomycotina</taxon>
        <taxon>Agaricomycetes</taxon>
        <taxon>Agaricomycetidae</taxon>
        <taxon>Agaricales</taxon>
        <taxon>Marasmiineae</taxon>
        <taxon>Mycenaceae</taxon>
        <taxon>Mycena</taxon>
    </lineage>
</organism>
<gene>
    <name evidence="3" type="ORF">B0H15DRAFT_627649</name>
</gene>
<proteinExistence type="predicted"/>
<feature type="region of interest" description="Disordered" evidence="1">
    <location>
        <begin position="207"/>
        <end position="257"/>
    </location>
</feature>
<evidence type="ECO:0000313" key="4">
    <source>
        <dbReference type="Proteomes" id="UP001222325"/>
    </source>
</evidence>
<feature type="compositionally biased region" description="Pro residues" evidence="1">
    <location>
        <begin position="208"/>
        <end position="218"/>
    </location>
</feature>
<dbReference type="Proteomes" id="UP001222325">
    <property type="component" value="Unassembled WGS sequence"/>
</dbReference>
<dbReference type="EMBL" id="JARJCN010000009">
    <property type="protein sequence ID" value="KAJ7097892.1"/>
    <property type="molecule type" value="Genomic_DNA"/>
</dbReference>
<protein>
    <submittedName>
        <fullName evidence="3">Uncharacterized protein</fullName>
    </submittedName>
</protein>
<feature type="chain" id="PRO_5042180132" evidence="2">
    <location>
        <begin position="28"/>
        <end position="479"/>
    </location>
</feature>